<proteinExistence type="predicted"/>
<name>A0A1J5PLX3_9ZZZZ</name>
<organism evidence="1">
    <name type="scientific">mine drainage metagenome</name>
    <dbReference type="NCBI Taxonomy" id="410659"/>
    <lineage>
        <taxon>unclassified sequences</taxon>
        <taxon>metagenomes</taxon>
        <taxon>ecological metagenomes</taxon>
    </lineage>
</organism>
<sequence length="218" mass="25168">MPFTADELHHLPNVLSAPRFARYLAEKNGDKVAALELYKWNLDLSSSLLSPLHVCEVSIRNAITEAIELTYGALWPWAQSFEISLPNPPQHFNPRKEIKILRVKHPTVGKIIADMKFAFWQNMFTSRHDGPIWNAHIRTVLPHTDPALSVQRIRREAFDAMDTIRELRNRIAHHEPIFGRDIQKEFDLIKTVIGWRNQTAKGWVENIQRVTATLDAKP</sequence>
<gene>
    <name evidence="1" type="ORF">GALL_539160</name>
</gene>
<dbReference type="EMBL" id="MLJW01008040">
    <property type="protein sequence ID" value="OIQ64533.1"/>
    <property type="molecule type" value="Genomic_DNA"/>
</dbReference>
<accession>A0A1J5PLX3</accession>
<dbReference type="AlphaFoldDB" id="A0A1J5PLX3"/>
<comment type="caution">
    <text evidence="1">The sequence shown here is derived from an EMBL/GenBank/DDBJ whole genome shotgun (WGS) entry which is preliminary data.</text>
</comment>
<evidence type="ECO:0000313" key="1">
    <source>
        <dbReference type="EMBL" id="OIQ64533.1"/>
    </source>
</evidence>
<protein>
    <submittedName>
        <fullName evidence="1">Abi-like protein</fullName>
    </submittedName>
</protein>
<reference evidence="1" key="1">
    <citation type="submission" date="2016-10" db="EMBL/GenBank/DDBJ databases">
        <title>Sequence of Gallionella enrichment culture.</title>
        <authorList>
            <person name="Poehlein A."/>
            <person name="Muehling M."/>
            <person name="Daniel R."/>
        </authorList>
    </citation>
    <scope>NUCLEOTIDE SEQUENCE</scope>
</reference>